<dbReference type="OrthoDB" id="196717at2759"/>
<evidence type="ECO:0000256" key="1">
    <source>
        <dbReference type="ARBA" id="ARBA00004370"/>
    </source>
</evidence>
<evidence type="ECO:0000313" key="7">
    <source>
        <dbReference type="EMBL" id="CCK71772.1"/>
    </source>
</evidence>
<evidence type="ECO:0000256" key="6">
    <source>
        <dbReference type="SAM" id="Phobius"/>
    </source>
</evidence>
<reference evidence="8" key="2">
    <citation type="submission" date="2012-08" db="EMBL/GenBank/DDBJ databases">
        <title>Genome sequence of Kazachstania naganishii.</title>
        <authorList>
            <person name="Gordon J.L."/>
            <person name="Armisen D."/>
            <person name="Proux-Wera E."/>
            <person name="OhEigeartaigh S.S."/>
            <person name="Byrne K.P."/>
            <person name="Wolfe K.H."/>
        </authorList>
    </citation>
    <scope>NUCLEOTIDE SEQUENCE [LARGE SCALE GENOMIC DNA]</scope>
    <source>
        <strain evidence="8">ATCC MYA-139 / BCRC 22969 / CBS 8797 / CCRC 22969 / KCTC 17520 / NBRC 10181 / NCYC 3082</strain>
    </source>
</reference>
<evidence type="ECO:0000256" key="2">
    <source>
        <dbReference type="ARBA" id="ARBA00010441"/>
    </source>
</evidence>
<dbReference type="InterPro" id="IPR014472">
    <property type="entry name" value="CHOPT"/>
</dbReference>
<gene>
    <name evidence="7" type="primary">KNAG0H03580</name>
    <name evidence="7" type="ordered locus">KNAG_0H03580</name>
</gene>
<dbReference type="GO" id="GO:0016020">
    <property type="term" value="C:membrane"/>
    <property type="evidence" value="ECO:0007669"/>
    <property type="project" value="UniProtKB-SubCell"/>
</dbReference>
<dbReference type="Proteomes" id="UP000006310">
    <property type="component" value="Chromosome 8"/>
</dbReference>
<dbReference type="HOGENOM" id="CLU_035066_5_2_1"/>
<comment type="similarity">
    <text evidence="2 5">Belongs to the CDP-alcohol phosphatidyltransferase class-I family.</text>
</comment>
<dbReference type="KEGG" id="kng:KNAG_0H03580"/>
<dbReference type="GO" id="GO:0004142">
    <property type="term" value="F:diacylglycerol cholinephosphotransferase activity"/>
    <property type="evidence" value="ECO:0007669"/>
    <property type="project" value="EnsemblFungi"/>
</dbReference>
<name>J7S213_HUIN7</name>
<reference evidence="7 8" key="1">
    <citation type="journal article" date="2011" name="Proc. Natl. Acad. Sci. U.S.A.">
        <title>Evolutionary erosion of yeast sex chromosomes by mating-type switching accidents.</title>
        <authorList>
            <person name="Gordon J.L."/>
            <person name="Armisen D."/>
            <person name="Proux-Wera E."/>
            <person name="Oheigeartaigh S.S."/>
            <person name="Byrne K.P."/>
            <person name="Wolfe K.H."/>
        </authorList>
    </citation>
    <scope>NUCLEOTIDE SEQUENCE [LARGE SCALE GENOMIC DNA]</scope>
    <source>
        <strain evidence="8">ATCC MYA-139 / BCRC 22969 / CBS 8797 / CCRC 22969 / KCTC 17520 / NBRC 10181 / NCYC 3082</strain>
    </source>
</reference>
<evidence type="ECO:0000256" key="5">
    <source>
        <dbReference type="RuleBase" id="RU003750"/>
    </source>
</evidence>
<dbReference type="PIRSF" id="PIRSF015665">
    <property type="entry name" value="CHOPT"/>
    <property type="match status" value="1"/>
</dbReference>
<feature type="transmembrane region" description="Helical" evidence="6">
    <location>
        <begin position="5"/>
        <end position="24"/>
    </location>
</feature>
<accession>J7S213</accession>
<keyword evidence="8" id="KW-1185">Reference proteome</keyword>
<dbReference type="InterPro" id="IPR000462">
    <property type="entry name" value="CDP-OH_P_trans"/>
</dbReference>
<feature type="transmembrane region" description="Helical" evidence="6">
    <location>
        <begin position="244"/>
        <end position="263"/>
    </location>
</feature>
<dbReference type="STRING" id="1071383.J7S213"/>
<dbReference type="PROSITE" id="PS00379">
    <property type="entry name" value="CDP_ALCOHOL_P_TRANSF"/>
    <property type="match status" value="1"/>
</dbReference>
<keyword evidence="4 6" id="KW-0472">Membrane</keyword>
<dbReference type="Pfam" id="PF01066">
    <property type="entry name" value="CDP-OH_P_transf"/>
    <property type="match status" value="1"/>
</dbReference>
<feature type="transmembrane region" description="Helical" evidence="6">
    <location>
        <begin position="94"/>
        <end position="113"/>
    </location>
</feature>
<dbReference type="OMA" id="FITRQIC"/>
<dbReference type="AlphaFoldDB" id="J7S213"/>
<proteinExistence type="inferred from homology"/>
<organism evidence="7 8">
    <name type="scientific">Huiozyma naganishii (strain ATCC MYA-139 / BCRC 22969 / CBS 8797 / KCTC 17520 / NBRC 10181 / NCYC 3082 / Yp74L-3)</name>
    <name type="common">Yeast</name>
    <name type="synonym">Kazachstania naganishii</name>
    <dbReference type="NCBI Taxonomy" id="1071383"/>
    <lineage>
        <taxon>Eukaryota</taxon>
        <taxon>Fungi</taxon>
        <taxon>Dikarya</taxon>
        <taxon>Ascomycota</taxon>
        <taxon>Saccharomycotina</taxon>
        <taxon>Saccharomycetes</taxon>
        <taxon>Saccharomycetales</taxon>
        <taxon>Saccharomycetaceae</taxon>
        <taxon>Huiozyma</taxon>
    </lineage>
</organism>
<evidence type="ECO:0000256" key="3">
    <source>
        <dbReference type="ARBA" id="ARBA00022679"/>
    </source>
</evidence>
<dbReference type="GO" id="GO:0004307">
    <property type="term" value="F:ethanolaminephosphotransferase activity"/>
    <property type="evidence" value="ECO:0007669"/>
    <property type="project" value="EnsemblFungi"/>
</dbReference>
<keyword evidence="6" id="KW-1133">Transmembrane helix</keyword>
<comment type="subcellular location">
    <subcellularLocation>
        <location evidence="1">Membrane</location>
    </subcellularLocation>
</comment>
<evidence type="ECO:0000256" key="4">
    <source>
        <dbReference type="ARBA" id="ARBA00023136"/>
    </source>
</evidence>
<dbReference type="EMBL" id="HE978321">
    <property type="protein sequence ID" value="CCK71772.1"/>
    <property type="molecule type" value="Genomic_DNA"/>
</dbReference>
<dbReference type="RefSeq" id="XP_022466017.1">
    <property type="nucleotide sequence ID" value="XM_022609641.1"/>
</dbReference>
<feature type="transmembrane region" description="Helical" evidence="6">
    <location>
        <begin position="174"/>
        <end position="196"/>
    </location>
</feature>
<protein>
    <submittedName>
        <fullName evidence="7">Uncharacterized protein</fullName>
    </submittedName>
</protein>
<sequence length="346" mass="38710">MAPNLVTLSGLGFIIVNVLLVLIYDPYLDTESPRWVYFAHAIGLFIYQTFDGCDGIHARRTGQSGPLGELFDHSIDSINATLCNYLFCSMLGLGYSYSAVYCQFALLFNFYLSTWEEYHTHILFLSEFSGPVEGILGICAAFILTGIVGPDAIWKRQVMEMSLSDGSSLDVNVAHVFVFLLSIGLLFNITIAKKNVEDYYSRKERIIMNGNASMKNAMKGLIPFFAYYSTVFLLVALVPEIISFSFLLSVGLTMAFVVGRIIVHHLTKQQFPMYNVPLMLPTCQLVLYVIAVNILHCDAHKTTDALAWFGLGTSFGIHACFGNEIIYEFTEFLDCYALTIKNPKDI</sequence>
<feature type="transmembrane region" description="Helical" evidence="6">
    <location>
        <begin position="275"/>
        <end position="295"/>
    </location>
</feature>
<dbReference type="GO" id="GO:0006646">
    <property type="term" value="P:phosphatidylethanolamine biosynthetic process"/>
    <property type="evidence" value="ECO:0007669"/>
    <property type="project" value="EnsemblFungi"/>
</dbReference>
<dbReference type="PANTHER" id="PTHR10414:SF37">
    <property type="entry name" value="BB IN A BOXCAR, ISOFORM C"/>
    <property type="match status" value="1"/>
</dbReference>
<dbReference type="GeneID" id="34527504"/>
<evidence type="ECO:0000313" key="8">
    <source>
        <dbReference type="Proteomes" id="UP000006310"/>
    </source>
</evidence>
<feature type="transmembrane region" description="Helical" evidence="6">
    <location>
        <begin position="134"/>
        <end position="154"/>
    </location>
</feature>
<feature type="transmembrane region" description="Helical" evidence="6">
    <location>
        <begin position="217"/>
        <end position="238"/>
    </location>
</feature>
<dbReference type="InterPro" id="IPR048254">
    <property type="entry name" value="CDP_ALCOHOL_P_TRANSF_CS"/>
</dbReference>
<dbReference type="PANTHER" id="PTHR10414">
    <property type="entry name" value="ETHANOLAMINEPHOSPHOTRANSFERASE"/>
    <property type="match status" value="1"/>
</dbReference>
<dbReference type="Gene3D" id="1.20.120.1760">
    <property type="match status" value="1"/>
</dbReference>
<keyword evidence="3 5" id="KW-0808">Transferase</keyword>
<dbReference type="InterPro" id="IPR043130">
    <property type="entry name" value="CDP-OH_PTrfase_TM_dom"/>
</dbReference>
<dbReference type="eggNOG" id="KOG2877">
    <property type="taxonomic scope" value="Eukaryota"/>
</dbReference>
<keyword evidence="6" id="KW-0812">Transmembrane</keyword>